<keyword evidence="2" id="KW-1185">Reference proteome</keyword>
<accession>A0A1W1I5F4</accession>
<organism evidence="1 2">
    <name type="scientific">Nitrospira japonica</name>
    <dbReference type="NCBI Taxonomy" id="1325564"/>
    <lineage>
        <taxon>Bacteria</taxon>
        <taxon>Pseudomonadati</taxon>
        <taxon>Nitrospirota</taxon>
        <taxon>Nitrospiria</taxon>
        <taxon>Nitrospirales</taxon>
        <taxon>Nitrospiraceae</taxon>
        <taxon>Nitrospira</taxon>
    </lineage>
</organism>
<dbReference type="AlphaFoldDB" id="A0A1W1I5F4"/>
<evidence type="ECO:0000313" key="2">
    <source>
        <dbReference type="Proteomes" id="UP000192042"/>
    </source>
</evidence>
<sequence>MDDECFQMTQPDQPTGHTILVGVTDIFFYTKVRDALRPRGFRLERARSQQDIAGISSTGSPAAVILNMNDDVLNAFQALETLKADARTKKVPVLAFANHEEVDTWNRAKSLGVTKIVSRNEFSARTRELVEEVLSTLNAE</sequence>
<dbReference type="KEGG" id="nja:NSJP_2076"/>
<dbReference type="SUPFAM" id="SSF52172">
    <property type="entry name" value="CheY-like"/>
    <property type="match status" value="1"/>
</dbReference>
<proteinExistence type="predicted"/>
<dbReference type="Gene3D" id="3.40.50.2300">
    <property type="match status" value="1"/>
</dbReference>
<name>A0A1W1I5F4_9BACT</name>
<protein>
    <recommendedName>
        <fullName evidence="3">Histidine kinase</fullName>
    </recommendedName>
</protein>
<gene>
    <name evidence="1" type="ORF">NSJP_2076</name>
</gene>
<evidence type="ECO:0000313" key="1">
    <source>
        <dbReference type="EMBL" id="SLM48248.1"/>
    </source>
</evidence>
<dbReference type="STRING" id="1325564.NSJP_2076"/>
<reference evidence="1 2" key="1">
    <citation type="submission" date="2017-03" db="EMBL/GenBank/DDBJ databases">
        <authorList>
            <person name="Afonso C.L."/>
            <person name="Miller P.J."/>
            <person name="Scott M.A."/>
            <person name="Spackman E."/>
            <person name="Goraichik I."/>
            <person name="Dimitrov K.M."/>
            <person name="Suarez D.L."/>
            <person name="Swayne D.E."/>
        </authorList>
    </citation>
    <scope>NUCLEOTIDE SEQUENCE [LARGE SCALE GENOMIC DNA]</scope>
    <source>
        <strain evidence="1">Genome sequencing of Nitrospira japonica strain NJ11</strain>
    </source>
</reference>
<dbReference type="EMBL" id="LT828648">
    <property type="protein sequence ID" value="SLM48248.1"/>
    <property type="molecule type" value="Genomic_DNA"/>
</dbReference>
<dbReference type="InterPro" id="IPR011006">
    <property type="entry name" value="CheY-like_superfamily"/>
</dbReference>
<evidence type="ECO:0008006" key="3">
    <source>
        <dbReference type="Google" id="ProtNLM"/>
    </source>
</evidence>
<dbReference type="Proteomes" id="UP000192042">
    <property type="component" value="Chromosome I"/>
</dbReference>